<evidence type="ECO:0000256" key="1">
    <source>
        <dbReference type="SAM" id="Coils"/>
    </source>
</evidence>
<sequence length="856" mass="94916">MSSNDLWQQLQYGDRTVRVRVYPGIEGNQEVPYVFVDDIQEHFPDATKFMCGSDLVSFLRDANGNWQLPKRFAHRPDEIVEAVMMGPTMSPRQLTRQNSILLQSTSDLSVENVKFRQSAALFDGFIRAMQNGQKEHADLIRGDFQQCFSALQASLDRNHDLQQQMNDMQQLMLEMHHEALDRLADIQGRVQALLTQTYELHEYPIPRLFIVLPKDTSRWDPASLLNDQFQLYFLCECGDHTKVPSEDNNTKIPHHIHLAKHEGYDLQRPTEFFQKYGRYMLTLLEMIKYGVTIAGFAVPELAAVNAPGAVDMFHKSLDTISQSAVNQSIEYLQCLSSKDREERNPAKKVGSADSFSGQEALEGADLRHLEAFIKSKDEHRALGNLYRIIPEKGHVKWVCKDHYRSAYRVHDQKAFTTTVELNGGHYEPHLGKVTIKLGSRIRATGFFDALARAKRVNELVVKFDWECTILPMDLAELSSLRPKRLSRPAKLSFELVSRQGAVEKLGKRRFRRLTEILSTHSTLTTLDLRSSSIDSNGAVALSETLKTNSTLTTLHLQYNSIGDNGTVALSEALKINSTLTTLYLQYNMIGDYGAEALSEALKTKAILTTLDLMDNSIGDNGARALSEALKVNSTLTTLHLQYNVVEDHGAIALSEALKVNSTLTTLNLTHNSIGDNGALALAEALKTNSTLTTMHLQYNMIGDSGAVALSESLMVNSTLTTLHLQYNTTGDNGTVALSEALKTNSTLTTLNLQWNEIGNSIAIALSEALKTNSTLTNLDLSYNSIGENGAVALSEALKTNSALTTLDLRRNPIGEKGVAALTEALKSNFTLATLDLTNNSLGEHGAAVLSTLSKRK</sequence>
<dbReference type="Proteomes" id="UP000823405">
    <property type="component" value="Unassembled WGS sequence"/>
</dbReference>
<protein>
    <recommendedName>
        <fullName evidence="4">RNI-like protein</fullName>
    </recommendedName>
</protein>
<evidence type="ECO:0000313" key="2">
    <source>
        <dbReference type="EMBL" id="KAG0290996.1"/>
    </source>
</evidence>
<organism evidence="2 3">
    <name type="scientific">Linnemannia gamsii</name>
    <dbReference type="NCBI Taxonomy" id="64522"/>
    <lineage>
        <taxon>Eukaryota</taxon>
        <taxon>Fungi</taxon>
        <taxon>Fungi incertae sedis</taxon>
        <taxon>Mucoromycota</taxon>
        <taxon>Mortierellomycotina</taxon>
        <taxon>Mortierellomycetes</taxon>
        <taxon>Mortierellales</taxon>
        <taxon>Mortierellaceae</taxon>
        <taxon>Linnemannia</taxon>
    </lineage>
</organism>
<dbReference type="InterPro" id="IPR001611">
    <property type="entry name" value="Leu-rich_rpt"/>
</dbReference>
<dbReference type="EMBL" id="JAAAIN010002683">
    <property type="protein sequence ID" value="KAG0290996.1"/>
    <property type="molecule type" value="Genomic_DNA"/>
</dbReference>
<gene>
    <name evidence="2" type="ORF">BGZ97_006018</name>
</gene>
<dbReference type="CDD" id="cd00116">
    <property type="entry name" value="LRR_RI"/>
    <property type="match status" value="1"/>
</dbReference>
<dbReference type="PANTHER" id="PTHR24114">
    <property type="entry name" value="LEUCINE RICH REPEAT FAMILY PROTEIN"/>
    <property type="match status" value="1"/>
</dbReference>
<dbReference type="AlphaFoldDB" id="A0A9P6UFT0"/>
<dbReference type="Pfam" id="PF13516">
    <property type="entry name" value="LRR_6"/>
    <property type="match status" value="11"/>
</dbReference>
<reference evidence="2" key="1">
    <citation type="journal article" date="2020" name="Fungal Divers.">
        <title>Resolving the Mortierellaceae phylogeny through synthesis of multi-gene phylogenetics and phylogenomics.</title>
        <authorList>
            <person name="Vandepol N."/>
            <person name="Liber J."/>
            <person name="Desiro A."/>
            <person name="Na H."/>
            <person name="Kennedy M."/>
            <person name="Barry K."/>
            <person name="Grigoriev I.V."/>
            <person name="Miller A.N."/>
            <person name="O'Donnell K."/>
            <person name="Stajich J.E."/>
            <person name="Bonito G."/>
        </authorList>
    </citation>
    <scope>NUCLEOTIDE SEQUENCE</scope>
    <source>
        <strain evidence="2">NVP60</strain>
    </source>
</reference>
<evidence type="ECO:0000313" key="3">
    <source>
        <dbReference type="Proteomes" id="UP000823405"/>
    </source>
</evidence>
<dbReference type="PANTHER" id="PTHR24114:SF2">
    <property type="entry name" value="F-BOX DOMAIN-CONTAINING PROTEIN-RELATED"/>
    <property type="match status" value="1"/>
</dbReference>
<accession>A0A9P6UFT0</accession>
<dbReference type="OrthoDB" id="120976at2759"/>
<keyword evidence="3" id="KW-1185">Reference proteome</keyword>
<proteinExistence type="predicted"/>
<comment type="caution">
    <text evidence="2">The sequence shown here is derived from an EMBL/GenBank/DDBJ whole genome shotgun (WGS) entry which is preliminary data.</text>
</comment>
<evidence type="ECO:0008006" key="4">
    <source>
        <dbReference type="Google" id="ProtNLM"/>
    </source>
</evidence>
<dbReference type="InterPro" id="IPR052394">
    <property type="entry name" value="LRR-containing"/>
</dbReference>
<name>A0A9P6UFT0_9FUNG</name>
<dbReference type="SUPFAM" id="SSF52047">
    <property type="entry name" value="RNI-like"/>
    <property type="match status" value="1"/>
</dbReference>
<dbReference type="SMART" id="SM00368">
    <property type="entry name" value="LRR_RI"/>
    <property type="match status" value="12"/>
</dbReference>
<feature type="coiled-coil region" evidence="1">
    <location>
        <begin position="151"/>
        <end position="178"/>
    </location>
</feature>
<dbReference type="Gene3D" id="3.80.10.10">
    <property type="entry name" value="Ribonuclease Inhibitor"/>
    <property type="match status" value="4"/>
</dbReference>
<keyword evidence="1" id="KW-0175">Coiled coil</keyword>
<dbReference type="InterPro" id="IPR032675">
    <property type="entry name" value="LRR_dom_sf"/>
</dbReference>